<evidence type="ECO:0000256" key="1">
    <source>
        <dbReference type="SAM" id="MobiDB-lite"/>
    </source>
</evidence>
<reference evidence="3" key="1">
    <citation type="submission" date="2021-05" db="EMBL/GenBank/DDBJ databases">
        <authorList>
            <person name="Alioto T."/>
            <person name="Alioto T."/>
            <person name="Gomez Garrido J."/>
        </authorList>
    </citation>
    <scope>NUCLEOTIDE SEQUENCE</scope>
</reference>
<protein>
    <submittedName>
        <fullName evidence="3">Uncharacterized protein</fullName>
    </submittedName>
</protein>
<keyword evidence="2" id="KW-0472">Membrane</keyword>
<proteinExistence type="predicted"/>
<keyword evidence="2" id="KW-1133">Transmembrane helix</keyword>
<evidence type="ECO:0000313" key="3">
    <source>
        <dbReference type="EMBL" id="CAG6791364.1"/>
    </source>
</evidence>
<organism evidence="3">
    <name type="scientific">Cacopsylla melanoneura</name>
    <dbReference type="NCBI Taxonomy" id="428564"/>
    <lineage>
        <taxon>Eukaryota</taxon>
        <taxon>Metazoa</taxon>
        <taxon>Ecdysozoa</taxon>
        <taxon>Arthropoda</taxon>
        <taxon>Hexapoda</taxon>
        <taxon>Insecta</taxon>
        <taxon>Pterygota</taxon>
        <taxon>Neoptera</taxon>
        <taxon>Paraneoptera</taxon>
        <taxon>Hemiptera</taxon>
        <taxon>Sternorrhyncha</taxon>
        <taxon>Psylloidea</taxon>
        <taxon>Psyllidae</taxon>
        <taxon>Psyllinae</taxon>
        <taxon>Cacopsylla</taxon>
    </lineage>
</organism>
<sequence length="104" mass="12078">MNPISRHRLETKPPNSMSTLPTTKQLKIIKRIFAGHLVVLQSISLASMILLEIPWHRTRTKYSDSYHVSIVWLWNSLQRDITEPPTLGSFKFSLVKYLKETNTT</sequence>
<name>A0A8D9BXQ2_9HEMI</name>
<feature type="transmembrane region" description="Helical" evidence="2">
    <location>
        <begin position="32"/>
        <end position="51"/>
    </location>
</feature>
<evidence type="ECO:0000256" key="2">
    <source>
        <dbReference type="SAM" id="Phobius"/>
    </source>
</evidence>
<accession>A0A8D9BXQ2</accession>
<dbReference type="AlphaFoldDB" id="A0A8D9BXQ2"/>
<feature type="region of interest" description="Disordered" evidence="1">
    <location>
        <begin position="1"/>
        <end position="20"/>
    </location>
</feature>
<keyword evidence="2" id="KW-0812">Transmembrane</keyword>
<dbReference type="EMBL" id="HBUF01675859">
    <property type="protein sequence ID" value="CAG6791364.1"/>
    <property type="molecule type" value="Transcribed_RNA"/>
</dbReference>